<evidence type="ECO:0000256" key="1">
    <source>
        <dbReference type="SAM" id="MobiDB-lite"/>
    </source>
</evidence>
<feature type="compositionally biased region" description="Polar residues" evidence="1">
    <location>
        <begin position="1"/>
        <end position="15"/>
    </location>
</feature>
<evidence type="ECO:0000313" key="3">
    <source>
        <dbReference type="EMBL" id="KFI71884.1"/>
    </source>
</evidence>
<name>A0A087BLI4_BIFLN</name>
<accession>A0A087BLI4</accession>
<dbReference type="AlphaFoldDB" id="A0A087BLI4"/>
<reference evidence="3 4" key="1">
    <citation type="submission" date="2014-03" db="EMBL/GenBank/DDBJ databases">
        <title>Genomics of Bifidobacteria.</title>
        <authorList>
            <person name="Ventura M."/>
            <person name="Milani C."/>
            <person name="Lugli G.A."/>
        </authorList>
    </citation>
    <scope>NUCLEOTIDE SEQUENCE [LARGE SCALE GENOMIC DNA]</scope>
    <source>
        <strain evidence="3 4">LMG 21814</strain>
    </source>
</reference>
<feature type="compositionally biased region" description="Low complexity" evidence="1">
    <location>
        <begin position="16"/>
        <end position="34"/>
    </location>
</feature>
<evidence type="ECO:0000313" key="4">
    <source>
        <dbReference type="Proteomes" id="UP000029024"/>
    </source>
</evidence>
<dbReference type="RefSeq" id="WP_032683443.1">
    <property type="nucleotide sequence ID" value="NZ_JAERWB010000012.1"/>
</dbReference>
<feature type="compositionally biased region" description="Basic residues" evidence="1">
    <location>
        <begin position="39"/>
        <end position="53"/>
    </location>
</feature>
<feature type="transmembrane region" description="Helical" evidence="2">
    <location>
        <begin position="74"/>
        <end position="93"/>
    </location>
</feature>
<comment type="caution">
    <text evidence="3">The sequence shown here is derived from an EMBL/GenBank/DDBJ whole genome shotgun (WGS) entry which is preliminary data.</text>
</comment>
<gene>
    <name evidence="3" type="ORF">BLSS_1022</name>
</gene>
<protein>
    <submittedName>
        <fullName evidence="3">ABC transporter, permease protein</fullName>
    </submittedName>
</protein>
<dbReference type="Proteomes" id="UP000029024">
    <property type="component" value="Unassembled WGS sequence"/>
</dbReference>
<organism evidence="3 4">
    <name type="scientific">Bifidobacterium longum subsp. suis</name>
    <dbReference type="NCBI Taxonomy" id="1695"/>
    <lineage>
        <taxon>Bacteria</taxon>
        <taxon>Bacillati</taxon>
        <taxon>Actinomycetota</taxon>
        <taxon>Actinomycetes</taxon>
        <taxon>Bifidobacteriales</taxon>
        <taxon>Bifidobacteriaceae</taxon>
        <taxon>Bifidobacterium</taxon>
    </lineage>
</organism>
<proteinExistence type="predicted"/>
<sequence>MTDLNDFTETTNLTPATDSAADSAANSANDSYTAPGRTPHAHKAKRNRRRNGSFHKRMLWKDTRVTMAKSKGRFASIVSLMTLGPFALVGLFVTGPDMQITGTDFFNQNNLADITVISDYGLTKADENIIRSAPKWPRR</sequence>
<keyword evidence="2" id="KW-0472">Membrane</keyword>
<evidence type="ECO:0000256" key="2">
    <source>
        <dbReference type="SAM" id="Phobius"/>
    </source>
</evidence>
<keyword evidence="2" id="KW-1133">Transmembrane helix</keyword>
<feature type="region of interest" description="Disordered" evidence="1">
    <location>
        <begin position="1"/>
        <end position="53"/>
    </location>
</feature>
<dbReference type="EMBL" id="JGZA01000007">
    <property type="protein sequence ID" value="KFI71884.1"/>
    <property type="molecule type" value="Genomic_DNA"/>
</dbReference>
<keyword evidence="2" id="KW-0812">Transmembrane</keyword>